<feature type="domain" description="HSF-type DNA-binding" evidence="11">
    <location>
        <begin position="50"/>
        <end position="74"/>
    </location>
</feature>
<dbReference type="PRINTS" id="PR00056">
    <property type="entry name" value="HSFDOMAIN"/>
</dbReference>
<feature type="compositionally biased region" description="Low complexity" evidence="10">
    <location>
        <begin position="115"/>
        <end position="131"/>
    </location>
</feature>
<sequence>MTNPASQPPPFLIKTYDLVDDPATDNIVSWGADGCSFIVWKPPEFARDLLPKHFKHNNFSSFVRQLNTYGFRKVDPDRWEFANEHFVRGKKEQLRGIHRRKPSGNQHHNHHTNHHGAAAAAAAAGPAHSAGAPPAIPSNALVAAGGAGAPAIEIGAYGGFREEIDNLKRDKNVLMVELVRLRQQQQNTDVKMRELQARLESTEAKQQTMINMFAAAFKNPAMFQRMLSSVATGGVQRLANAPAYPSSVGTAGRKKRRARGADSSLDVDIGCGGVGITEAIDADMAENISSGGAAVGGCGGGGSPVIGGGGVNGDDTSSNGSASGIAAQQQQHQQLVQYHPGGVGSMGMAGVGGSSSGAAGGGGHDALSELMLRSFHTLLSSAEDMTGDMTGAFNSLAIGNQGLGVSNHSIPTVTIQEQPNAPTPPVNSAHAGALAAANGIPIITTAIQPYQAPPDLGLGLAPSAAQAAAAAAGTPCGGTAGSPATGLLDGGLVDGAALVEGGHHPGVLVDGAEALLIPKAEPLVPPHAHMQPGVLPAGMPVMPLCTNGGEVCSTALPCAAVPTGATFVPTPTVVTAMSAPSAGGAPPACVSTAAAASPHLHTMIPIRTATMAPPTQSMTAGMPAPSGLPAIGSMTALSSLAALSNGGVMPHASAGATDLLTPPSPLPLPVNDNPTVSSPDGDEDEAMDLMTSLRSMASGELGLPLPSDADFSEDVWAQILSAASAQPADGSGLGLDLREISSVLED</sequence>
<evidence type="ECO:0000256" key="2">
    <source>
        <dbReference type="ARBA" id="ARBA00022553"/>
    </source>
</evidence>
<accession>A0AAD3HN05</accession>
<dbReference type="Pfam" id="PF00447">
    <property type="entry name" value="HSF_DNA-bind"/>
    <property type="match status" value="1"/>
</dbReference>
<evidence type="ECO:0000259" key="11">
    <source>
        <dbReference type="PROSITE" id="PS00434"/>
    </source>
</evidence>
<feature type="compositionally biased region" description="Basic residues" evidence="10">
    <location>
        <begin position="100"/>
        <end position="114"/>
    </location>
</feature>
<dbReference type="FunFam" id="1.10.10.10:FF:000057">
    <property type="entry name" value="Heat shock transcription factor 1"/>
    <property type="match status" value="1"/>
</dbReference>
<evidence type="ECO:0000256" key="10">
    <source>
        <dbReference type="SAM" id="MobiDB-lite"/>
    </source>
</evidence>
<comment type="subcellular location">
    <subcellularLocation>
        <location evidence="1">Nucleus</location>
    </subcellularLocation>
</comment>
<keyword evidence="2" id="KW-0597">Phosphoprotein</keyword>
<dbReference type="SUPFAM" id="SSF46785">
    <property type="entry name" value="Winged helix' DNA-binding domain"/>
    <property type="match status" value="1"/>
</dbReference>
<comment type="similarity">
    <text evidence="8">Belongs to the HSF family.</text>
</comment>
<name>A0AAD3HN05_9CHLO</name>
<dbReference type="PROSITE" id="PS00434">
    <property type="entry name" value="HSF_DOMAIN"/>
    <property type="match status" value="1"/>
</dbReference>
<dbReference type="InterPro" id="IPR036390">
    <property type="entry name" value="WH_DNA-bd_sf"/>
</dbReference>
<dbReference type="GO" id="GO:0043565">
    <property type="term" value="F:sequence-specific DNA binding"/>
    <property type="evidence" value="ECO:0007669"/>
    <property type="project" value="InterPro"/>
</dbReference>
<keyword evidence="4" id="KW-0346">Stress response</keyword>
<evidence type="ECO:0000256" key="8">
    <source>
        <dbReference type="RuleBase" id="RU004020"/>
    </source>
</evidence>
<evidence type="ECO:0000313" key="12">
    <source>
        <dbReference type="EMBL" id="GFR46668.1"/>
    </source>
</evidence>
<evidence type="ECO:0000256" key="9">
    <source>
        <dbReference type="SAM" id="Coils"/>
    </source>
</evidence>
<evidence type="ECO:0000256" key="6">
    <source>
        <dbReference type="ARBA" id="ARBA00023163"/>
    </source>
</evidence>
<evidence type="ECO:0000256" key="1">
    <source>
        <dbReference type="ARBA" id="ARBA00004123"/>
    </source>
</evidence>
<feature type="region of interest" description="Disordered" evidence="10">
    <location>
        <begin position="100"/>
        <end position="131"/>
    </location>
</feature>
<evidence type="ECO:0000256" key="5">
    <source>
        <dbReference type="ARBA" id="ARBA00023125"/>
    </source>
</evidence>
<keyword evidence="3" id="KW-0805">Transcription regulation</keyword>
<protein>
    <recommendedName>
        <fullName evidence="11">HSF-type DNA-binding domain-containing protein</fullName>
    </recommendedName>
</protein>
<reference evidence="12 13" key="1">
    <citation type="journal article" date="2021" name="Sci. Rep.">
        <title>Genome sequencing of the multicellular alga Astrephomene provides insights into convergent evolution of germ-soma differentiation.</title>
        <authorList>
            <person name="Yamashita S."/>
            <person name="Yamamoto K."/>
            <person name="Matsuzaki R."/>
            <person name="Suzuki S."/>
            <person name="Yamaguchi H."/>
            <person name="Hirooka S."/>
            <person name="Minakuchi Y."/>
            <person name="Miyagishima S."/>
            <person name="Kawachi M."/>
            <person name="Toyoda A."/>
            <person name="Nozaki H."/>
        </authorList>
    </citation>
    <scope>NUCLEOTIDE SEQUENCE [LARGE SCALE GENOMIC DNA]</scope>
    <source>
        <strain evidence="12 13">NIES-4017</strain>
    </source>
</reference>
<evidence type="ECO:0000256" key="7">
    <source>
        <dbReference type="ARBA" id="ARBA00023242"/>
    </source>
</evidence>
<proteinExistence type="inferred from homology"/>
<dbReference type="InterPro" id="IPR036388">
    <property type="entry name" value="WH-like_DNA-bd_sf"/>
</dbReference>
<dbReference type="AlphaFoldDB" id="A0AAD3HN05"/>
<dbReference type="GO" id="GO:0005634">
    <property type="term" value="C:nucleus"/>
    <property type="evidence" value="ECO:0007669"/>
    <property type="project" value="UniProtKB-SubCell"/>
</dbReference>
<dbReference type="Proteomes" id="UP001054857">
    <property type="component" value="Unassembled WGS sequence"/>
</dbReference>
<dbReference type="InterPro" id="IPR000232">
    <property type="entry name" value="HSF_DNA-bd"/>
</dbReference>
<evidence type="ECO:0000313" key="13">
    <source>
        <dbReference type="Proteomes" id="UP001054857"/>
    </source>
</evidence>
<keyword evidence="13" id="KW-1185">Reference proteome</keyword>
<dbReference type="PANTHER" id="PTHR10015:SF427">
    <property type="entry name" value="HEAT SHOCK FACTOR PROTEIN"/>
    <property type="match status" value="1"/>
</dbReference>
<comment type="caution">
    <text evidence="12">The sequence shown here is derived from an EMBL/GenBank/DDBJ whole genome shotgun (WGS) entry which is preliminary data.</text>
</comment>
<gene>
    <name evidence="12" type="ORF">Agub_g8283</name>
</gene>
<evidence type="ECO:0000256" key="3">
    <source>
        <dbReference type="ARBA" id="ARBA00023015"/>
    </source>
</evidence>
<dbReference type="GO" id="GO:0003700">
    <property type="term" value="F:DNA-binding transcription factor activity"/>
    <property type="evidence" value="ECO:0007669"/>
    <property type="project" value="InterPro"/>
</dbReference>
<dbReference type="Gene3D" id="1.10.10.10">
    <property type="entry name" value="Winged helix-like DNA-binding domain superfamily/Winged helix DNA-binding domain"/>
    <property type="match status" value="1"/>
</dbReference>
<organism evidence="12 13">
    <name type="scientific">Astrephomene gubernaculifera</name>
    <dbReference type="NCBI Taxonomy" id="47775"/>
    <lineage>
        <taxon>Eukaryota</taxon>
        <taxon>Viridiplantae</taxon>
        <taxon>Chlorophyta</taxon>
        <taxon>core chlorophytes</taxon>
        <taxon>Chlorophyceae</taxon>
        <taxon>CS clade</taxon>
        <taxon>Chlamydomonadales</taxon>
        <taxon>Astrephomenaceae</taxon>
        <taxon>Astrephomene</taxon>
    </lineage>
</organism>
<dbReference type="SMART" id="SM00415">
    <property type="entry name" value="HSF"/>
    <property type="match status" value="1"/>
</dbReference>
<feature type="coiled-coil region" evidence="9">
    <location>
        <begin position="164"/>
        <end position="212"/>
    </location>
</feature>
<dbReference type="EMBL" id="BMAR01000015">
    <property type="protein sequence ID" value="GFR46668.1"/>
    <property type="molecule type" value="Genomic_DNA"/>
</dbReference>
<keyword evidence="6" id="KW-0804">Transcription</keyword>
<keyword evidence="9" id="KW-0175">Coiled coil</keyword>
<feature type="region of interest" description="Disordered" evidence="10">
    <location>
        <begin position="661"/>
        <end position="683"/>
    </location>
</feature>
<evidence type="ECO:0000256" key="4">
    <source>
        <dbReference type="ARBA" id="ARBA00023016"/>
    </source>
</evidence>
<keyword evidence="7" id="KW-0539">Nucleus</keyword>
<dbReference type="PANTHER" id="PTHR10015">
    <property type="entry name" value="HEAT SHOCK TRANSCRIPTION FACTOR"/>
    <property type="match status" value="1"/>
</dbReference>
<keyword evidence="5" id="KW-0238">DNA-binding</keyword>